<reference evidence="2" key="1">
    <citation type="journal article" date="2019" name="Int. J. Syst. Evol. Microbiol.">
        <title>The Global Catalogue of Microorganisms (GCM) 10K type strain sequencing project: providing services to taxonomists for standard genome sequencing and annotation.</title>
        <authorList>
            <consortium name="The Broad Institute Genomics Platform"/>
            <consortium name="The Broad Institute Genome Sequencing Center for Infectious Disease"/>
            <person name="Wu L."/>
            <person name="Ma J."/>
        </authorList>
    </citation>
    <scope>NUCLEOTIDE SEQUENCE [LARGE SCALE GENOMIC DNA]</scope>
    <source>
        <strain evidence="2">CGMCC 1.12477</strain>
    </source>
</reference>
<accession>A0ABW4TMT3</accession>
<organism evidence="1 2">
    <name type="scientific">Nocardioides aestuarii</name>
    <dbReference type="NCBI Taxonomy" id="252231"/>
    <lineage>
        <taxon>Bacteria</taxon>
        <taxon>Bacillati</taxon>
        <taxon>Actinomycetota</taxon>
        <taxon>Actinomycetes</taxon>
        <taxon>Propionibacteriales</taxon>
        <taxon>Nocardioidaceae</taxon>
        <taxon>Nocardioides</taxon>
    </lineage>
</organism>
<evidence type="ECO:0008006" key="3">
    <source>
        <dbReference type="Google" id="ProtNLM"/>
    </source>
</evidence>
<proteinExistence type="predicted"/>
<evidence type="ECO:0000313" key="1">
    <source>
        <dbReference type="EMBL" id="MFD1946951.1"/>
    </source>
</evidence>
<dbReference type="EMBL" id="JBHUGD010000003">
    <property type="protein sequence ID" value="MFD1946951.1"/>
    <property type="molecule type" value="Genomic_DNA"/>
</dbReference>
<dbReference type="RefSeq" id="WP_343917589.1">
    <property type="nucleotide sequence ID" value="NZ_BAAAJT010000002.1"/>
</dbReference>
<gene>
    <name evidence="1" type="ORF">ACFSDE_09110</name>
</gene>
<keyword evidence="2" id="KW-1185">Reference proteome</keyword>
<evidence type="ECO:0000313" key="2">
    <source>
        <dbReference type="Proteomes" id="UP001597351"/>
    </source>
</evidence>
<sequence>MTGRPAYVDEHARLLTGVPPERAYAAVRSYAERLTRTPTGALAAFTRLWATEPASGFAIVDEQPPAVVTLAGRHRFSRYEMDLRVDPAADGSVVTVVTLADFPGVRGTVYRTALMGSRGHVLAVRRMLASIERLA</sequence>
<protein>
    <recommendedName>
        <fullName evidence="3">DUF2867 domain-containing protein</fullName>
    </recommendedName>
</protein>
<name>A0ABW4TMT3_9ACTN</name>
<dbReference type="Proteomes" id="UP001597351">
    <property type="component" value="Unassembled WGS sequence"/>
</dbReference>
<comment type="caution">
    <text evidence="1">The sequence shown here is derived from an EMBL/GenBank/DDBJ whole genome shotgun (WGS) entry which is preliminary data.</text>
</comment>